<dbReference type="Proteomes" id="UP000238281">
    <property type="component" value="Unassembled WGS sequence"/>
</dbReference>
<proteinExistence type="predicted"/>
<gene>
    <name evidence="2" type="ORF">CJ673_04840</name>
</gene>
<organism evidence="2 3">
    <name type="scientific">Aliarcobacter cryaerophilus</name>
    <dbReference type="NCBI Taxonomy" id="28198"/>
    <lineage>
        <taxon>Bacteria</taxon>
        <taxon>Pseudomonadati</taxon>
        <taxon>Campylobacterota</taxon>
        <taxon>Epsilonproteobacteria</taxon>
        <taxon>Campylobacterales</taxon>
        <taxon>Arcobacteraceae</taxon>
        <taxon>Aliarcobacter</taxon>
    </lineage>
</organism>
<protein>
    <recommendedName>
        <fullName evidence="1">Lipoprotein LPP20-like domain-containing protein</fullName>
    </recommendedName>
</protein>
<evidence type="ECO:0000313" key="3">
    <source>
        <dbReference type="Proteomes" id="UP000238281"/>
    </source>
</evidence>
<evidence type="ECO:0000313" key="2">
    <source>
        <dbReference type="EMBL" id="PRM94889.1"/>
    </source>
</evidence>
<dbReference type="STRING" id="28198.GCA_001572855_01512"/>
<name>A0A2S9T7W0_9BACT</name>
<accession>A0A2S9T7W0</accession>
<reference evidence="2 3" key="1">
    <citation type="submission" date="2017-09" db="EMBL/GenBank/DDBJ databases">
        <title>Reassesment of A. cryaerophilus.</title>
        <authorList>
            <person name="Perez-Cataluna A."/>
            <person name="Collado L."/>
            <person name="Salgado O."/>
            <person name="Lefinanco V."/>
            <person name="Figueras M.J."/>
        </authorList>
    </citation>
    <scope>NUCLEOTIDE SEQUENCE [LARGE SCALE GENOMIC DNA]</scope>
    <source>
        <strain evidence="2 3">LMG 10210</strain>
    </source>
</reference>
<dbReference type="Pfam" id="PF02169">
    <property type="entry name" value="LPP20"/>
    <property type="match status" value="1"/>
</dbReference>
<feature type="domain" description="Lipoprotein LPP20-like" evidence="1">
    <location>
        <begin position="59"/>
        <end position="163"/>
    </location>
</feature>
<dbReference type="InterPro" id="IPR024952">
    <property type="entry name" value="LPP20-like_dom"/>
</dbReference>
<dbReference type="AlphaFoldDB" id="A0A2S9T7W0"/>
<comment type="caution">
    <text evidence="2">The sequence shown here is derived from an EMBL/GenBank/DDBJ whole genome shotgun (WGS) entry which is preliminary data.</text>
</comment>
<dbReference type="Gene3D" id="3.10.129.140">
    <property type="entry name" value="Helicobacter TNF-alpha-Inducing protein"/>
    <property type="match status" value="1"/>
</dbReference>
<evidence type="ECO:0000259" key="1">
    <source>
        <dbReference type="Pfam" id="PF02169"/>
    </source>
</evidence>
<sequence length="189" mass="21362">MYYYFKIKILRKNMSIFKKTSTIFFISLVSIFFVSCSSKTQDINEIAVTECTIAGAKAPLWACGNYSEENRFVAVGSAPMSKLGHDFSRREALANARTNLVNDIELEVKNRVESYMNSTGLKESESIERVVTMVSRQTSSMTLKESKQISSWENPNDNFIYILVAIPKANIEKTINSEVQKALDSLDKI</sequence>
<dbReference type="EMBL" id="NXGE01000002">
    <property type="protein sequence ID" value="PRM94889.1"/>
    <property type="molecule type" value="Genomic_DNA"/>
</dbReference>